<keyword evidence="6" id="KW-1003">Cell membrane</keyword>
<dbReference type="EMBL" id="BAABKM010000002">
    <property type="protein sequence ID" value="GAA4703283.1"/>
    <property type="molecule type" value="Genomic_DNA"/>
</dbReference>
<accession>A0ABP8X8Z4</accession>
<evidence type="ECO:0000259" key="7">
    <source>
        <dbReference type="PROSITE" id="PS51012"/>
    </source>
</evidence>
<evidence type="ECO:0000256" key="4">
    <source>
        <dbReference type="ARBA" id="ARBA00023136"/>
    </source>
</evidence>
<sequence length="264" mass="27855">MSTMTYAVRDSTTMLRRNLKHLVRYPSLTVTIIAMPVVFLLLFVYVFGGTMGAGLPGAGADPRADYLHYITPAILVMTVAAVANSTAILVAKDATEGIIDRFRTLPIARSAPLNGHVLAALAQTVFGVVVVLAIALALGYRGGAGPVGWLGATGTLLLMGLAVTWLCVALGLASGSVEAASNAPMPLILLPFLSSAFVPTDTMPSGLAWFAEHQPFTPIIETLRACLEGRDPGSDAWWAVGWCVAIIAVCCWWATRLFGRVRAG</sequence>
<keyword evidence="4 6" id="KW-0472">Membrane</keyword>
<evidence type="ECO:0000313" key="9">
    <source>
        <dbReference type="Proteomes" id="UP001499974"/>
    </source>
</evidence>
<feature type="transmembrane region" description="Helical" evidence="6">
    <location>
        <begin position="149"/>
        <end position="172"/>
    </location>
</feature>
<name>A0ABP8X8Z4_9ACTN</name>
<feature type="transmembrane region" description="Helical" evidence="6">
    <location>
        <begin position="236"/>
        <end position="255"/>
    </location>
</feature>
<evidence type="ECO:0000256" key="3">
    <source>
        <dbReference type="ARBA" id="ARBA00022989"/>
    </source>
</evidence>
<dbReference type="PANTHER" id="PTHR43229">
    <property type="entry name" value="NODULATION PROTEIN J"/>
    <property type="match status" value="1"/>
</dbReference>
<keyword evidence="2 6" id="KW-0812">Transmembrane</keyword>
<keyword evidence="6" id="KW-0813">Transport</keyword>
<feature type="transmembrane region" description="Helical" evidence="6">
    <location>
        <begin position="111"/>
        <end position="137"/>
    </location>
</feature>
<dbReference type="InterPro" id="IPR000412">
    <property type="entry name" value="ABC_2_transport"/>
</dbReference>
<dbReference type="InterPro" id="IPR051784">
    <property type="entry name" value="Nod_factor_ABC_transporter"/>
</dbReference>
<dbReference type="PANTHER" id="PTHR43229:SF2">
    <property type="entry name" value="NODULATION PROTEIN J"/>
    <property type="match status" value="1"/>
</dbReference>
<keyword evidence="9" id="KW-1185">Reference proteome</keyword>
<evidence type="ECO:0000256" key="1">
    <source>
        <dbReference type="ARBA" id="ARBA00004141"/>
    </source>
</evidence>
<dbReference type="PROSITE" id="PS51012">
    <property type="entry name" value="ABC_TM2"/>
    <property type="match status" value="1"/>
</dbReference>
<feature type="transmembrane region" description="Helical" evidence="6">
    <location>
        <begin position="21"/>
        <end position="46"/>
    </location>
</feature>
<evidence type="ECO:0000256" key="2">
    <source>
        <dbReference type="ARBA" id="ARBA00022692"/>
    </source>
</evidence>
<gene>
    <name evidence="8" type="ORF">GCM10023349_20840</name>
</gene>
<evidence type="ECO:0000313" key="8">
    <source>
        <dbReference type="EMBL" id="GAA4703283.1"/>
    </source>
</evidence>
<keyword evidence="5" id="KW-0046">Antibiotic resistance</keyword>
<dbReference type="PIRSF" id="PIRSF006648">
    <property type="entry name" value="DrrB"/>
    <property type="match status" value="1"/>
</dbReference>
<comment type="caution">
    <text evidence="8">The sequence shown here is derived from an EMBL/GenBank/DDBJ whole genome shotgun (WGS) entry which is preliminary data.</text>
</comment>
<keyword evidence="3 6" id="KW-1133">Transmembrane helix</keyword>
<evidence type="ECO:0000256" key="6">
    <source>
        <dbReference type="RuleBase" id="RU361157"/>
    </source>
</evidence>
<dbReference type="InterPro" id="IPR047817">
    <property type="entry name" value="ABC2_TM_bact-type"/>
</dbReference>
<protein>
    <recommendedName>
        <fullName evidence="6">Transport permease protein</fullName>
    </recommendedName>
</protein>
<feature type="domain" description="ABC transmembrane type-2" evidence="7">
    <location>
        <begin position="27"/>
        <end position="261"/>
    </location>
</feature>
<organism evidence="8 9">
    <name type="scientific">Nocardioides conyzicola</name>
    <dbReference type="NCBI Taxonomy" id="1651781"/>
    <lineage>
        <taxon>Bacteria</taxon>
        <taxon>Bacillati</taxon>
        <taxon>Actinomycetota</taxon>
        <taxon>Actinomycetes</taxon>
        <taxon>Propionibacteriales</taxon>
        <taxon>Nocardioidaceae</taxon>
        <taxon>Nocardioides</taxon>
    </lineage>
</organism>
<dbReference type="InterPro" id="IPR013525">
    <property type="entry name" value="ABC2_TM"/>
</dbReference>
<comment type="similarity">
    <text evidence="6">Belongs to the ABC-2 integral membrane protein family.</text>
</comment>
<reference evidence="9" key="1">
    <citation type="journal article" date="2019" name="Int. J. Syst. Evol. Microbiol.">
        <title>The Global Catalogue of Microorganisms (GCM) 10K type strain sequencing project: providing services to taxonomists for standard genome sequencing and annotation.</title>
        <authorList>
            <consortium name="The Broad Institute Genomics Platform"/>
            <consortium name="The Broad Institute Genome Sequencing Center for Infectious Disease"/>
            <person name="Wu L."/>
            <person name="Ma J."/>
        </authorList>
    </citation>
    <scope>NUCLEOTIDE SEQUENCE [LARGE SCALE GENOMIC DNA]</scope>
    <source>
        <strain evidence="9">JCM 18531</strain>
    </source>
</reference>
<feature type="transmembrane region" description="Helical" evidence="6">
    <location>
        <begin position="179"/>
        <end position="198"/>
    </location>
</feature>
<evidence type="ECO:0000256" key="5">
    <source>
        <dbReference type="ARBA" id="ARBA00023251"/>
    </source>
</evidence>
<comment type="subcellular location">
    <subcellularLocation>
        <location evidence="6">Cell membrane</location>
        <topology evidence="6">Multi-pass membrane protein</topology>
    </subcellularLocation>
    <subcellularLocation>
        <location evidence="1">Membrane</location>
        <topology evidence="1">Multi-pass membrane protein</topology>
    </subcellularLocation>
</comment>
<feature type="transmembrane region" description="Helical" evidence="6">
    <location>
        <begin position="66"/>
        <end position="90"/>
    </location>
</feature>
<dbReference type="Pfam" id="PF01061">
    <property type="entry name" value="ABC2_membrane"/>
    <property type="match status" value="1"/>
</dbReference>
<dbReference type="Proteomes" id="UP001499974">
    <property type="component" value="Unassembled WGS sequence"/>
</dbReference>
<dbReference type="RefSeq" id="WP_345521191.1">
    <property type="nucleotide sequence ID" value="NZ_BAABKM010000002.1"/>
</dbReference>
<proteinExistence type="inferred from homology"/>